<dbReference type="Pfam" id="PF24560">
    <property type="entry name" value="zf-C2H2_OTU1_C"/>
    <property type="match status" value="1"/>
</dbReference>
<dbReference type="EMBL" id="HBUF01037209">
    <property type="protein sequence ID" value="CAG6616877.1"/>
    <property type="molecule type" value="Transcribed_RNA"/>
</dbReference>
<dbReference type="PANTHER" id="PTHR13312">
    <property type="entry name" value="HIV-INDUCED PROTEIN-7-LIKE PROTEASE"/>
    <property type="match status" value="1"/>
</dbReference>
<dbReference type="InterPro" id="IPR057766">
    <property type="entry name" value="Znf-C2H2_OTU1-like_C"/>
</dbReference>
<dbReference type="Gene3D" id="3.10.20.90">
    <property type="entry name" value="Phosphatidylinositol 3-kinase Catalytic Subunit, Chain A, domain 1"/>
    <property type="match status" value="1"/>
</dbReference>
<comment type="function">
    <text evidence="9">Hydrolase that can remove conjugated ubiquitin from proteins and may therefore play an important regulatory role at the level of protein turnover by preventing degradation.</text>
</comment>
<evidence type="ECO:0000256" key="2">
    <source>
        <dbReference type="ARBA" id="ARBA00022670"/>
    </source>
</evidence>
<dbReference type="InterPro" id="IPR038765">
    <property type="entry name" value="Papain-like_cys_pep_sf"/>
</dbReference>
<proteinExistence type="predicted"/>
<dbReference type="SUPFAM" id="SSF54001">
    <property type="entry name" value="Cysteine proteinases"/>
    <property type="match status" value="1"/>
</dbReference>
<evidence type="ECO:0000256" key="7">
    <source>
        <dbReference type="ARBA" id="ARBA00022807"/>
    </source>
</evidence>
<dbReference type="GO" id="GO:0004843">
    <property type="term" value="F:cysteine-type deubiquitinase activity"/>
    <property type="evidence" value="ECO:0007669"/>
    <property type="project" value="UniProtKB-UniRule"/>
</dbReference>
<comment type="catalytic activity">
    <reaction evidence="1 9">
        <text>Thiol-dependent hydrolysis of ester, thioester, amide, peptide and isopeptide bonds formed by the C-terminal Gly of ubiquitin (a 76-residue protein attached to proteins as an intracellular targeting signal).</text>
        <dbReference type="EC" id="3.4.19.12"/>
    </reaction>
</comment>
<evidence type="ECO:0000256" key="5">
    <source>
        <dbReference type="ARBA" id="ARBA00022786"/>
    </source>
</evidence>
<evidence type="ECO:0000256" key="9">
    <source>
        <dbReference type="RuleBase" id="RU367104"/>
    </source>
</evidence>
<name>A0A8D8M3D3_9HEMI</name>
<dbReference type="EMBL" id="HBUF01386969">
    <property type="protein sequence ID" value="CAG6732483.1"/>
    <property type="molecule type" value="Transcribed_RNA"/>
</dbReference>
<dbReference type="PROSITE" id="PS50802">
    <property type="entry name" value="OTU"/>
    <property type="match status" value="1"/>
</dbReference>
<dbReference type="Gene3D" id="3.90.70.80">
    <property type="match status" value="1"/>
</dbReference>
<keyword evidence="5 9" id="KW-0833">Ubl conjugation pathway</keyword>
<organism evidence="11">
    <name type="scientific">Cacopsylla melanoneura</name>
    <dbReference type="NCBI Taxonomy" id="428564"/>
    <lineage>
        <taxon>Eukaryota</taxon>
        <taxon>Metazoa</taxon>
        <taxon>Ecdysozoa</taxon>
        <taxon>Arthropoda</taxon>
        <taxon>Hexapoda</taxon>
        <taxon>Insecta</taxon>
        <taxon>Pterygota</taxon>
        <taxon>Neoptera</taxon>
        <taxon>Paraneoptera</taxon>
        <taxon>Hemiptera</taxon>
        <taxon>Sternorrhyncha</taxon>
        <taxon>Psylloidea</taxon>
        <taxon>Psyllidae</taxon>
        <taxon>Psyllinae</taxon>
        <taxon>Cacopsylla</taxon>
    </lineage>
</organism>
<dbReference type="AlphaFoldDB" id="A0A8D8M3D3"/>
<reference evidence="11" key="1">
    <citation type="submission" date="2021-05" db="EMBL/GenBank/DDBJ databases">
        <authorList>
            <person name="Alioto T."/>
            <person name="Alioto T."/>
            <person name="Gomez Garrido J."/>
        </authorList>
    </citation>
    <scope>NUCLEOTIDE SEQUENCE</scope>
</reference>
<dbReference type="PROSITE" id="PS00028">
    <property type="entry name" value="ZINC_FINGER_C2H2_1"/>
    <property type="match status" value="1"/>
</dbReference>
<evidence type="ECO:0000256" key="1">
    <source>
        <dbReference type="ARBA" id="ARBA00000707"/>
    </source>
</evidence>
<evidence type="ECO:0000259" key="10">
    <source>
        <dbReference type="PROSITE" id="PS50802"/>
    </source>
</evidence>
<comment type="subcellular location">
    <subcellularLocation>
        <location evidence="9">Cytoplasm</location>
    </subcellularLocation>
</comment>
<dbReference type="GO" id="GO:0008270">
    <property type="term" value="F:zinc ion binding"/>
    <property type="evidence" value="ECO:0007669"/>
    <property type="project" value="UniProtKB-KW"/>
</dbReference>
<dbReference type="Pfam" id="PF21403">
    <property type="entry name" value="OTU1_UBXL"/>
    <property type="match status" value="1"/>
</dbReference>
<keyword evidence="6 9" id="KW-0378">Hydrolase</keyword>
<dbReference type="PANTHER" id="PTHR13312:SF0">
    <property type="entry name" value="UBIQUITIN THIOESTERASE OTU1"/>
    <property type="match status" value="1"/>
</dbReference>
<keyword evidence="9" id="KW-0963">Cytoplasm</keyword>
<keyword evidence="7 9" id="KW-0788">Thiol protease</keyword>
<dbReference type="Pfam" id="PF02338">
    <property type="entry name" value="OTU"/>
    <property type="match status" value="1"/>
</dbReference>
<dbReference type="CDD" id="cd17059">
    <property type="entry name" value="Ubl_OTU1"/>
    <property type="match status" value="1"/>
</dbReference>
<keyword evidence="3" id="KW-0479">Metal-binding</keyword>
<dbReference type="InterPro" id="IPR003323">
    <property type="entry name" value="OTU_dom"/>
</dbReference>
<dbReference type="InterPro" id="IPR048857">
    <property type="entry name" value="OTU1_Ubl"/>
</dbReference>
<dbReference type="GO" id="GO:0030968">
    <property type="term" value="P:endoplasmic reticulum unfolded protein response"/>
    <property type="evidence" value="ECO:0007669"/>
    <property type="project" value="TreeGrafter"/>
</dbReference>
<accession>A0A8D8M3D3</accession>
<evidence type="ECO:0000256" key="8">
    <source>
        <dbReference type="ARBA" id="ARBA00022833"/>
    </source>
</evidence>
<evidence type="ECO:0000256" key="4">
    <source>
        <dbReference type="ARBA" id="ARBA00022771"/>
    </source>
</evidence>
<feature type="domain" description="OTU" evidence="10">
    <location>
        <begin position="136"/>
        <end position="260"/>
    </location>
</feature>
<dbReference type="EC" id="3.4.19.12" evidence="9"/>
<keyword evidence="4" id="KW-0863">Zinc-finger</keyword>
<keyword evidence="8" id="KW-0862">Zinc</keyword>
<evidence type="ECO:0000256" key="3">
    <source>
        <dbReference type="ARBA" id="ARBA00022723"/>
    </source>
</evidence>
<sequence>MPPSSTLALKIKSKSGQHILKEPTLSLESKLSDLLPHLSALTAIDPSCIQIRSGFPPALVESKNTAEAIGNLGIKNGDTLIVEESKPCSAVVESSKTEGGSTKIEGGINVEPRIESNESKHHVVEETQPAQRGGVLLRRVVPSDNSCLFTSIGFVLNGKVDTTVGSYMRQIIAESISSDKEQYCDAILGKPNSEYVQWILKSESWGGAIELSILATFYGVEIAVIDTMNQIINRFGEDQGFPHRVYLIFDGIHYDPIFWEPSDMRGDIQTIFPTSNEEIYRDAERLAQELKQSKQYTDVKRFVLKCLDCNKTLTGQAEATQHAKSTGHTNFDECNS</sequence>
<dbReference type="CDD" id="cd22745">
    <property type="entry name" value="OTU_OTU1"/>
    <property type="match status" value="1"/>
</dbReference>
<evidence type="ECO:0000256" key="6">
    <source>
        <dbReference type="ARBA" id="ARBA00022801"/>
    </source>
</evidence>
<dbReference type="InterPro" id="IPR013087">
    <property type="entry name" value="Znf_C2H2_type"/>
</dbReference>
<dbReference type="GO" id="GO:0005829">
    <property type="term" value="C:cytosol"/>
    <property type="evidence" value="ECO:0007669"/>
    <property type="project" value="TreeGrafter"/>
</dbReference>
<protein>
    <recommendedName>
        <fullName evidence="9">Ubiquitin thioesterase OTU</fullName>
        <ecNumber evidence="9">3.4.19.12</ecNumber>
    </recommendedName>
</protein>
<keyword evidence="2" id="KW-0645">Protease</keyword>
<evidence type="ECO:0000313" key="11">
    <source>
        <dbReference type="EMBL" id="CAG6616877.1"/>
    </source>
</evidence>
<dbReference type="GO" id="GO:0036503">
    <property type="term" value="P:ERAD pathway"/>
    <property type="evidence" value="ECO:0007669"/>
    <property type="project" value="TreeGrafter"/>
</dbReference>
<dbReference type="GO" id="GO:0016579">
    <property type="term" value="P:protein deubiquitination"/>
    <property type="evidence" value="ECO:0007669"/>
    <property type="project" value="TreeGrafter"/>
</dbReference>
<dbReference type="GO" id="GO:0005634">
    <property type="term" value="C:nucleus"/>
    <property type="evidence" value="ECO:0007669"/>
    <property type="project" value="TreeGrafter"/>
</dbReference>